<reference evidence="1 2" key="1">
    <citation type="submission" date="2019-03" db="EMBL/GenBank/DDBJ databases">
        <title>First draft genome of Liparis tanakae, snailfish: a comprehensive survey of snailfish specific genes.</title>
        <authorList>
            <person name="Kim W."/>
            <person name="Song I."/>
            <person name="Jeong J.-H."/>
            <person name="Kim D."/>
            <person name="Kim S."/>
            <person name="Ryu S."/>
            <person name="Song J.Y."/>
            <person name="Lee S.K."/>
        </authorList>
    </citation>
    <scope>NUCLEOTIDE SEQUENCE [LARGE SCALE GENOMIC DNA]</scope>
    <source>
        <tissue evidence="1">Muscle</tissue>
    </source>
</reference>
<gene>
    <name evidence="1" type="ORF">EYF80_005710</name>
</gene>
<organism evidence="1 2">
    <name type="scientific">Liparis tanakae</name>
    <name type="common">Tanaka's snailfish</name>
    <dbReference type="NCBI Taxonomy" id="230148"/>
    <lineage>
        <taxon>Eukaryota</taxon>
        <taxon>Metazoa</taxon>
        <taxon>Chordata</taxon>
        <taxon>Craniata</taxon>
        <taxon>Vertebrata</taxon>
        <taxon>Euteleostomi</taxon>
        <taxon>Actinopterygii</taxon>
        <taxon>Neopterygii</taxon>
        <taxon>Teleostei</taxon>
        <taxon>Neoteleostei</taxon>
        <taxon>Acanthomorphata</taxon>
        <taxon>Eupercaria</taxon>
        <taxon>Perciformes</taxon>
        <taxon>Cottioidei</taxon>
        <taxon>Cottales</taxon>
        <taxon>Liparidae</taxon>
        <taxon>Liparis</taxon>
    </lineage>
</organism>
<protein>
    <submittedName>
        <fullName evidence="1">Uncharacterized protein</fullName>
    </submittedName>
</protein>
<evidence type="ECO:0000313" key="1">
    <source>
        <dbReference type="EMBL" id="TNN84104.1"/>
    </source>
</evidence>
<proteinExistence type="predicted"/>
<name>A0A4Z2J2N0_9TELE</name>
<comment type="caution">
    <text evidence="1">The sequence shown here is derived from an EMBL/GenBank/DDBJ whole genome shotgun (WGS) entry which is preliminary data.</text>
</comment>
<evidence type="ECO:0000313" key="2">
    <source>
        <dbReference type="Proteomes" id="UP000314294"/>
    </source>
</evidence>
<accession>A0A4Z2J2N0</accession>
<sequence length="132" mass="14678">MNSPAFPEWAEPLGVFFFSLSILWRFHLGVKPPQSAALHAVSRQCFQQVSPAGEVWRPAVPTPGGWKPPLALTERSAWAPLILSVLDNGNPKVTYMTSVSRHTLDHFLSPARSTRDDILPILHQGNKSRLKT</sequence>
<dbReference type="EMBL" id="SRLO01000029">
    <property type="protein sequence ID" value="TNN84104.1"/>
    <property type="molecule type" value="Genomic_DNA"/>
</dbReference>
<dbReference type="AlphaFoldDB" id="A0A4Z2J2N0"/>
<keyword evidence="2" id="KW-1185">Reference proteome</keyword>
<dbReference type="Proteomes" id="UP000314294">
    <property type="component" value="Unassembled WGS sequence"/>
</dbReference>